<proteinExistence type="predicted"/>
<dbReference type="InterPro" id="IPR007175">
    <property type="entry name" value="Rpr2/Snm1/Rpp21"/>
</dbReference>
<accession>A0AAQ3KWH1</accession>
<feature type="region of interest" description="Disordered" evidence="1">
    <location>
        <begin position="179"/>
        <end position="208"/>
    </location>
</feature>
<dbReference type="Proteomes" id="UP001327560">
    <property type="component" value="Chromosome 8"/>
</dbReference>
<dbReference type="AlphaFoldDB" id="A0AAQ3KWH1"/>
<reference evidence="2 3" key="1">
    <citation type="submission" date="2023-10" db="EMBL/GenBank/DDBJ databases">
        <title>Chromosome-scale genome assembly provides insights into flower coloration mechanisms of Canna indica.</title>
        <authorList>
            <person name="Li C."/>
        </authorList>
    </citation>
    <scope>NUCLEOTIDE SEQUENCE [LARGE SCALE GENOMIC DNA]</scope>
    <source>
        <tissue evidence="2">Flower</tissue>
    </source>
</reference>
<dbReference type="Gene3D" id="6.20.50.20">
    <property type="match status" value="1"/>
</dbReference>
<dbReference type="PANTHER" id="PTHR36072">
    <property type="entry name" value="OS01G0541600 PROTEIN"/>
    <property type="match status" value="1"/>
</dbReference>
<gene>
    <name evidence="2" type="ORF">Cni_G25095</name>
</gene>
<name>A0AAQ3KWH1_9LILI</name>
<sequence length="286" mass="31134">MVRKKENSVLNANQGIYRGGTLREEKTGPKQVDVSSILKVQHLQRLATWASGEARMGPLAAFLGEHLAASAEASRIPLDSTTLLCERCETILQPGINCTIRIEKVNSKRRCAKKLRLSCQNNVVYTCHFCSHGNIKWGTAKGQVHALLASQKSNSCESTNGMKGNSSNEIPLTMELQQNAGSKNSPKPELKPESNATTSEAAVRSISSKSPVTRLMKLVNKSNNKKVSDSTPNKVGSNSAIAVSETTIGGSNKRRRKGWSSLKEIVQINESQKDKSISNFAIPFQI</sequence>
<evidence type="ECO:0000256" key="1">
    <source>
        <dbReference type="SAM" id="MobiDB-lite"/>
    </source>
</evidence>
<dbReference type="Pfam" id="PF04032">
    <property type="entry name" value="Rpr2"/>
    <property type="match status" value="1"/>
</dbReference>
<feature type="compositionally biased region" description="Polar residues" evidence="1">
    <location>
        <begin position="194"/>
        <end position="208"/>
    </location>
</feature>
<dbReference type="PANTHER" id="PTHR36072:SF2">
    <property type="entry name" value="OS01G0531000 PROTEIN"/>
    <property type="match status" value="1"/>
</dbReference>
<dbReference type="EMBL" id="CP136897">
    <property type="protein sequence ID" value="WOL16308.1"/>
    <property type="molecule type" value="Genomic_DNA"/>
</dbReference>
<dbReference type="GO" id="GO:0006396">
    <property type="term" value="P:RNA processing"/>
    <property type="evidence" value="ECO:0007669"/>
    <property type="project" value="InterPro"/>
</dbReference>
<organism evidence="2 3">
    <name type="scientific">Canna indica</name>
    <name type="common">Indian-shot</name>
    <dbReference type="NCBI Taxonomy" id="4628"/>
    <lineage>
        <taxon>Eukaryota</taxon>
        <taxon>Viridiplantae</taxon>
        <taxon>Streptophyta</taxon>
        <taxon>Embryophyta</taxon>
        <taxon>Tracheophyta</taxon>
        <taxon>Spermatophyta</taxon>
        <taxon>Magnoliopsida</taxon>
        <taxon>Liliopsida</taxon>
        <taxon>Zingiberales</taxon>
        <taxon>Cannaceae</taxon>
        <taxon>Canna</taxon>
    </lineage>
</organism>
<evidence type="ECO:0000313" key="2">
    <source>
        <dbReference type="EMBL" id="WOL16308.1"/>
    </source>
</evidence>
<keyword evidence="3" id="KW-1185">Reference proteome</keyword>
<protein>
    <submittedName>
        <fullName evidence="2">Uncharacterized protein</fullName>
    </submittedName>
</protein>
<evidence type="ECO:0000313" key="3">
    <source>
        <dbReference type="Proteomes" id="UP001327560"/>
    </source>
</evidence>